<evidence type="ECO:0000256" key="1">
    <source>
        <dbReference type="ARBA" id="ARBA00022723"/>
    </source>
</evidence>
<dbReference type="InterPro" id="IPR011011">
    <property type="entry name" value="Znf_FYVE_PHD"/>
</dbReference>
<dbReference type="InterPro" id="IPR013083">
    <property type="entry name" value="Znf_RING/FYVE/PHD"/>
</dbReference>
<proteinExistence type="predicted"/>
<reference evidence="6" key="1">
    <citation type="journal article" date="2020" name="Fungal Divers.">
        <title>Resolving the Mortierellaceae phylogeny through synthesis of multi-gene phylogenetics and phylogenomics.</title>
        <authorList>
            <person name="Vandepol N."/>
            <person name="Liber J."/>
            <person name="Desiro A."/>
            <person name="Na H."/>
            <person name="Kennedy M."/>
            <person name="Barry K."/>
            <person name="Grigoriev I.V."/>
            <person name="Miller A.N."/>
            <person name="O'Donnell K."/>
            <person name="Stajich J.E."/>
            <person name="Bonito G."/>
        </authorList>
    </citation>
    <scope>NUCLEOTIDE SEQUENCE</scope>
    <source>
        <strain evidence="6">KOD1015</strain>
    </source>
</reference>
<feature type="compositionally biased region" description="Basic and acidic residues" evidence="4">
    <location>
        <begin position="317"/>
        <end position="326"/>
    </location>
</feature>
<evidence type="ECO:0000313" key="6">
    <source>
        <dbReference type="EMBL" id="KAF9578417.1"/>
    </source>
</evidence>
<comment type="caution">
    <text evidence="6">The sequence shown here is derived from an EMBL/GenBank/DDBJ whole genome shotgun (WGS) entry which is preliminary data.</text>
</comment>
<dbReference type="Pfam" id="PF00628">
    <property type="entry name" value="PHD"/>
    <property type="match status" value="1"/>
</dbReference>
<keyword evidence="3" id="KW-0862">Zinc</keyword>
<protein>
    <recommendedName>
        <fullName evidence="5">Zinc finger PHD-type domain-containing protein</fullName>
    </recommendedName>
</protein>
<dbReference type="InterPro" id="IPR019787">
    <property type="entry name" value="Znf_PHD-finger"/>
</dbReference>
<organism evidence="6 7">
    <name type="scientific">Lunasporangiospora selenospora</name>
    <dbReference type="NCBI Taxonomy" id="979761"/>
    <lineage>
        <taxon>Eukaryota</taxon>
        <taxon>Fungi</taxon>
        <taxon>Fungi incertae sedis</taxon>
        <taxon>Mucoromycota</taxon>
        <taxon>Mortierellomycotina</taxon>
        <taxon>Mortierellomycetes</taxon>
        <taxon>Mortierellales</taxon>
        <taxon>Mortierellaceae</taxon>
        <taxon>Lunasporangiospora</taxon>
    </lineage>
</organism>
<feature type="non-terminal residue" evidence="6">
    <location>
        <position position="1"/>
    </location>
</feature>
<feature type="compositionally biased region" description="Low complexity" evidence="4">
    <location>
        <begin position="101"/>
        <end position="114"/>
    </location>
</feature>
<dbReference type="OrthoDB" id="5863171at2759"/>
<dbReference type="Gene3D" id="3.30.40.10">
    <property type="entry name" value="Zinc/RING finger domain, C3HC4 (zinc finger)"/>
    <property type="match status" value="1"/>
</dbReference>
<feature type="region of interest" description="Disordered" evidence="4">
    <location>
        <begin position="394"/>
        <end position="427"/>
    </location>
</feature>
<dbReference type="AlphaFoldDB" id="A0A9P6FND4"/>
<keyword evidence="2" id="KW-0863">Zinc-finger</keyword>
<dbReference type="GO" id="GO:0008270">
    <property type="term" value="F:zinc ion binding"/>
    <property type="evidence" value="ECO:0007669"/>
    <property type="project" value="UniProtKB-KW"/>
</dbReference>
<feature type="compositionally biased region" description="Acidic residues" evidence="4">
    <location>
        <begin position="401"/>
        <end position="414"/>
    </location>
</feature>
<dbReference type="EMBL" id="JAABOA010003673">
    <property type="protein sequence ID" value="KAF9578417.1"/>
    <property type="molecule type" value="Genomic_DNA"/>
</dbReference>
<evidence type="ECO:0000259" key="5">
    <source>
        <dbReference type="SMART" id="SM00249"/>
    </source>
</evidence>
<feature type="region of interest" description="Disordered" evidence="4">
    <location>
        <begin position="317"/>
        <end position="339"/>
    </location>
</feature>
<evidence type="ECO:0000256" key="3">
    <source>
        <dbReference type="ARBA" id="ARBA00022833"/>
    </source>
</evidence>
<evidence type="ECO:0000256" key="4">
    <source>
        <dbReference type="SAM" id="MobiDB-lite"/>
    </source>
</evidence>
<dbReference type="SUPFAM" id="SSF57903">
    <property type="entry name" value="FYVE/PHD zinc finger"/>
    <property type="match status" value="1"/>
</dbReference>
<dbReference type="InterPro" id="IPR001965">
    <property type="entry name" value="Znf_PHD"/>
</dbReference>
<sequence>MTLMPYSQFAAAAATIASPLPSPALSLNDCPNPWANIIAHPVTSSASTAAKGLATPAVVYSNSPQPAISYDRSTQPKNVINDVLLSSTMLFDDDDGLCLSESPSASSSPSICFDSDSDSGLSTPLRTDDEDPTCFATPMTPMSPFMESDADERLYSSDETDLPLAQPEEPLEDSVHSINDSTKMVVDMKRPMFIPVSICDTRDFAAMASLPTPPECNARKHSYDFQRNSDAFFPGGDFAKRRRMLSVDMMSVSGSDVPASPPASNAGDDEAAELSDCDYLTCSPMRKRTALFRHVRHLTPTSPSTPDIVCFAPPTHEEYDYHPELDHSDDEEEEEQTRAGDLKETIATAAPSDLFVVEAVDQESALHPYLSEDNYSSSDDEVEFGHVSEHEMQIDAMSSSDESDSDLSDTEEDQCLVSRRGTWHGPSLEEIERTGRHKKRLVPIPESQPSSVTVQPVRSAPVLQSLSIHAPVSVPEMVISKELPVETSSSAVDSSVDEGKGSRSLTLFQILTKANIDWCRYCGTTEGVNWRPGPWGKRTLCNKHGCDFKGYGFACKLPRLDLTSYTHETVDQRIRPVLQHFCHGCQSQESAPGNVMVRCEGCPKAFHQRCHTERPISDEIALSDKAWFCDDNCRENVKKRRVCVELPKKRLPLMSTPKPAASSLAAGGMTAAGTAASEAAMMTATATT</sequence>
<evidence type="ECO:0000256" key="2">
    <source>
        <dbReference type="ARBA" id="ARBA00022771"/>
    </source>
</evidence>
<accession>A0A9P6FND4</accession>
<dbReference type="Proteomes" id="UP000780801">
    <property type="component" value="Unassembled WGS sequence"/>
</dbReference>
<name>A0A9P6FND4_9FUNG</name>
<feature type="region of interest" description="Disordered" evidence="4">
    <location>
        <begin position="101"/>
        <end position="146"/>
    </location>
</feature>
<evidence type="ECO:0000313" key="7">
    <source>
        <dbReference type="Proteomes" id="UP000780801"/>
    </source>
</evidence>
<gene>
    <name evidence="6" type="ORF">BGW38_005782</name>
</gene>
<keyword evidence="7" id="KW-1185">Reference proteome</keyword>
<keyword evidence="1" id="KW-0479">Metal-binding</keyword>
<feature type="domain" description="Zinc finger PHD-type" evidence="5">
    <location>
        <begin position="581"/>
        <end position="634"/>
    </location>
</feature>
<dbReference type="SMART" id="SM00249">
    <property type="entry name" value="PHD"/>
    <property type="match status" value="1"/>
</dbReference>